<dbReference type="OMA" id="RCNPEDI"/>
<evidence type="ECO:0000256" key="1">
    <source>
        <dbReference type="ARBA" id="ARBA00009670"/>
    </source>
</evidence>
<dbReference type="Gene3D" id="3.30.200.20">
    <property type="entry name" value="Phosphorylase Kinase, domain 1"/>
    <property type="match status" value="1"/>
</dbReference>
<dbReference type="GO" id="GO:0005743">
    <property type="term" value="C:mitochondrial inner membrane"/>
    <property type="evidence" value="ECO:0000318"/>
    <property type="project" value="GO_Central"/>
</dbReference>
<dbReference type="STRING" id="5888.A0D966"/>
<evidence type="ECO:0000313" key="3">
    <source>
        <dbReference type="EMBL" id="CAK79583.1"/>
    </source>
</evidence>
<protein>
    <recommendedName>
        <fullName evidence="2">ABC1 atypical kinase-like domain-containing protein</fullName>
    </recommendedName>
</protein>
<evidence type="ECO:0000313" key="4">
    <source>
        <dbReference type="Proteomes" id="UP000000600"/>
    </source>
</evidence>
<dbReference type="AlphaFoldDB" id="A0D966"/>
<dbReference type="GeneID" id="5032764"/>
<dbReference type="SUPFAM" id="SSF56112">
    <property type="entry name" value="Protein kinase-like (PK-like)"/>
    <property type="match status" value="1"/>
</dbReference>
<dbReference type="RefSeq" id="XP_001446980.1">
    <property type="nucleotide sequence ID" value="XM_001446943.1"/>
</dbReference>
<dbReference type="KEGG" id="ptm:GSPATT00014529001"/>
<sequence length="510" mass="59476">MIKSFGYLVCGAVMIPSITLAGSTVYLYPEFRTNPTQFWLAFQRVYRVVKAGTNMALAYLTQPDQPMDDKHYYGALQLRSAFQQNKGLYIKFGQILGSLDIIIPEPYRATFEVMCTQNIETPFEDIERQIHLSTGKNIEDLFQSFIKKPISSASIAQVHQAFLKDGREVAVKIQHPWLKEQIDGDVKLISLFTDVAEFIFKGFKYKWLAEELQVNLPKELDFHGEINNAKRIKEILKPFPDIYIPKVYEEYCNDRVIVMEFIHGTPLSDILREKEKHDFNYPKIAHTISTAFAHQIFKHGFVHSDPHKGNIMVRKLNGKQQVVLLDHGLYTNLNEKTKLSYSLLWQGILEMNLDYIKQATTDLGAAQNYKLFASMVTSKRFSDLMNTSMNMSDRLKRPKDQDEIAILIQKAAKKHKQITIILNQIDRQLYNVQSRKLLMLFKINDFLKNIEFRLGNPIDSCQITYNYVSMVNYEDKIKKQNFLRRMMYKFRLMLHKVKFEILSIVMSIIM</sequence>
<dbReference type="InterPro" id="IPR051130">
    <property type="entry name" value="Mito_struct-func_regulator"/>
</dbReference>
<dbReference type="InterPro" id="IPR004147">
    <property type="entry name" value="ABC1_dom"/>
</dbReference>
<dbReference type="Pfam" id="PF03109">
    <property type="entry name" value="ABC1"/>
    <property type="match status" value="1"/>
</dbReference>
<accession>A0D966</accession>
<reference evidence="3 4" key="1">
    <citation type="journal article" date="2006" name="Nature">
        <title>Global trends of whole-genome duplications revealed by the ciliate Paramecium tetraurelia.</title>
        <authorList>
            <consortium name="Genoscope"/>
            <person name="Aury J.-M."/>
            <person name="Jaillon O."/>
            <person name="Duret L."/>
            <person name="Noel B."/>
            <person name="Jubin C."/>
            <person name="Porcel B.M."/>
            <person name="Segurens B."/>
            <person name="Daubin V."/>
            <person name="Anthouard V."/>
            <person name="Aiach N."/>
            <person name="Arnaiz O."/>
            <person name="Billaut A."/>
            <person name="Beisson J."/>
            <person name="Blanc I."/>
            <person name="Bouhouche K."/>
            <person name="Camara F."/>
            <person name="Duharcourt S."/>
            <person name="Guigo R."/>
            <person name="Gogendeau D."/>
            <person name="Katinka M."/>
            <person name="Keller A.-M."/>
            <person name="Kissmehl R."/>
            <person name="Klotz C."/>
            <person name="Koll F."/>
            <person name="Le Moue A."/>
            <person name="Lepere C."/>
            <person name="Malinsky S."/>
            <person name="Nowacki M."/>
            <person name="Nowak J.K."/>
            <person name="Plattner H."/>
            <person name="Poulain J."/>
            <person name="Ruiz F."/>
            <person name="Serrano V."/>
            <person name="Zagulski M."/>
            <person name="Dessen P."/>
            <person name="Betermier M."/>
            <person name="Weissenbach J."/>
            <person name="Scarpelli C."/>
            <person name="Schachter V."/>
            <person name="Sperling L."/>
            <person name="Meyer E."/>
            <person name="Cohen J."/>
            <person name="Wincker P."/>
        </authorList>
    </citation>
    <scope>NUCLEOTIDE SEQUENCE [LARGE SCALE GENOMIC DNA]</scope>
    <source>
        <strain evidence="3 4">Stock d4-2</strain>
    </source>
</reference>
<dbReference type="OrthoDB" id="427480at2759"/>
<dbReference type="EMBL" id="CT868330">
    <property type="protein sequence ID" value="CAK79583.1"/>
    <property type="molecule type" value="Genomic_DNA"/>
</dbReference>
<dbReference type="eggNOG" id="KOG1235">
    <property type="taxonomic scope" value="Eukaryota"/>
</dbReference>
<organism evidence="3 4">
    <name type="scientific">Paramecium tetraurelia</name>
    <dbReference type="NCBI Taxonomy" id="5888"/>
    <lineage>
        <taxon>Eukaryota</taxon>
        <taxon>Sar</taxon>
        <taxon>Alveolata</taxon>
        <taxon>Ciliophora</taxon>
        <taxon>Intramacronucleata</taxon>
        <taxon>Oligohymenophorea</taxon>
        <taxon>Peniculida</taxon>
        <taxon>Parameciidae</taxon>
        <taxon>Paramecium</taxon>
    </lineage>
</organism>
<gene>
    <name evidence="3" type="ORF">GSPATT00014529001</name>
</gene>
<dbReference type="InterPro" id="IPR011009">
    <property type="entry name" value="Kinase-like_dom_sf"/>
</dbReference>
<dbReference type="Proteomes" id="UP000000600">
    <property type="component" value="Unassembled WGS sequence"/>
</dbReference>
<dbReference type="InterPro" id="IPR045307">
    <property type="entry name" value="ADCK1_dom"/>
</dbReference>
<evidence type="ECO:0000259" key="2">
    <source>
        <dbReference type="Pfam" id="PF03109"/>
    </source>
</evidence>
<dbReference type="PANTHER" id="PTHR43173">
    <property type="entry name" value="ABC1 FAMILY PROTEIN"/>
    <property type="match status" value="1"/>
</dbReference>
<dbReference type="GO" id="GO:0055088">
    <property type="term" value="P:lipid homeostasis"/>
    <property type="evidence" value="ECO:0000318"/>
    <property type="project" value="GO_Central"/>
</dbReference>
<dbReference type="GO" id="GO:0007005">
    <property type="term" value="P:mitochondrion organization"/>
    <property type="evidence" value="ECO:0000318"/>
    <property type="project" value="GO_Central"/>
</dbReference>
<name>A0D966_PARTE</name>
<comment type="similarity">
    <text evidence="1">Belongs to the protein kinase superfamily. ADCK protein kinase family.</text>
</comment>
<keyword evidence="4" id="KW-1185">Reference proteome</keyword>
<proteinExistence type="inferred from homology"/>
<dbReference type="HOGENOM" id="CLU_006533_2_0_1"/>
<dbReference type="PANTHER" id="PTHR43173:SF19">
    <property type="entry name" value="AARF DOMAIN-CONTAINING PROTEIN KINASE 1"/>
    <property type="match status" value="1"/>
</dbReference>
<dbReference type="CDD" id="cd13969">
    <property type="entry name" value="ADCK1-like"/>
    <property type="match status" value="1"/>
</dbReference>
<dbReference type="Gene3D" id="1.10.510.10">
    <property type="entry name" value="Transferase(Phosphotransferase) domain 1"/>
    <property type="match status" value="1"/>
</dbReference>
<dbReference type="InParanoid" id="A0D966"/>
<feature type="domain" description="ABC1 atypical kinase-like" evidence="2">
    <location>
        <begin position="121"/>
        <end position="358"/>
    </location>
</feature>